<dbReference type="SUPFAM" id="SSF56349">
    <property type="entry name" value="DNA breaking-rejoining enzymes"/>
    <property type="match status" value="1"/>
</dbReference>
<dbReference type="EMBL" id="VUNI01000002">
    <property type="protein sequence ID" value="MST73845.1"/>
    <property type="molecule type" value="Genomic_DNA"/>
</dbReference>
<dbReference type="PANTHER" id="PTHR30349:SF64">
    <property type="entry name" value="PROPHAGE INTEGRASE INTD-RELATED"/>
    <property type="match status" value="1"/>
</dbReference>
<feature type="domain" description="Tyr recombinase" evidence="7">
    <location>
        <begin position="159"/>
        <end position="343"/>
    </location>
</feature>
<evidence type="ECO:0000256" key="4">
    <source>
        <dbReference type="ARBA" id="ARBA00023125"/>
    </source>
</evidence>
<evidence type="ECO:0000259" key="7">
    <source>
        <dbReference type="PROSITE" id="PS51898"/>
    </source>
</evidence>
<dbReference type="GO" id="GO:0015074">
    <property type="term" value="P:DNA integration"/>
    <property type="evidence" value="ECO:0007669"/>
    <property type="project" value="UniProtKB-KW"/>
</dbReference>
<dbReference type="Pfam" id="PF14657">
    <property type="entry name" value="Arm-DNA-bind_4"/>
    <property type="match status" value="1"/>
</dbReference>
<dbReference type="PROSITE" id="PS51900">
    <property type="entry name" value="CB"/>
    <property type="match status" value="1"/>
</dbReference>
<dbReference type="PROSITE" id="PS51898">
    <property type="entry name" value="TYR_RECOMBINASE"/>
    <property type="match status" value="1"/>
</dbReference>
<evidence type="ECO:0000313" key="10">
    <source>
        <dbReference type="Proteomes" id="UP000474024"/>
    </source>
</evidence>
<organism evidence="9 10">
    <name type="scientific">Roseburia porci</name>
    <dbReference type="NCBI Taxonomy" id="2605790"/>
    <lineage>
        <taxon>Bacteria</taxon>
        <taxon>Bacillati</taxon>
        <taxon>Bacillota</taxon>
        <taxon>Clostridia</taxon>
        <taxon>Lachnospirales</taxon>
        <taxon>Lachnospiraceae</taxon>
        <taxon>Roseburia</taxon>
    </lineage>
</organism>
<protein>
    <submittedName>
        <fullName evidence="9">Site-specific integrase</fullName>
    </submittedName>
</protein>
<comment type="similarity">
    <text evidence="2">Belongs to the 'phage' integrase family.</text>
</comment>
<evidence type="ECO:0000256" key="1">
    <source>
        <dbReference type="ARBA" id="ARBA00003283"/>
    </source>
</evidence>
<accession>A0A6L5YN40</accession>
<sequence length="358" mass="42566">MACKDKTTGTWVAQWYEVDMYGKKKRRKKRGFKTMREAKLYENERTLKEQGDMNMLLKDFMEQYFEDKQNELKERSVRSKKQMMERHVIPYFGDMKMCDITAPQIIKWQNEMYKKGYSESYLRMINNQLTSLFTHAMNVYDLSNNPCKKVKRMGKDAPRSLTFWTVDEYETFLETMDESDHYYLMFEILFWTGIREGEMLALTKGDFDFVNCKLHITKTYYRIDGKDVITTPKTPESIRTIDIPEFLRDAIKEFCDKKYGFPDDERLFPICARAVQNKLKRQIAKAGVKDIRVHDLRHSHVAYLINKGIEPILIKERVGHKDIRITLNTYGHLYPNQQRKVADMLDFEKEKSPNSGNC</sequence>
<dbReference type="Gene3D" id="1.10.443.10">
    <property type="entry name" value="Intergrase catalytic core"/>
    <property type="match status" value="1"/>
</dbReference>
<evidence type="ECO:0000256" key="6">
    <source>
        <dbReference type="PROSITE-ProRule" id="PRU01248"/>
    </source>
</evidence>
<gene>
    <name evidence="9" type="ORF">FYJ75_02195</name>
</gene>
<dbReference type="PANTHER" id="PTHR30349">
    <property type="entry name" value="PHAGE INTEGRASE-RELATED"/>
    <property type="match status" value="1"/>
</dbReference>
<dbReference type="InterPro" id="IPR002104">
    <property type="entry name" value="Integrase_catalytic"/>
</dbReference>
<keyword evidence="4 6" id="KW-0238">DNA-binding</keyword>
<dbReference type="RefSeq" id="WP_154428385.1">
    <property type="nucleotide sequence ID" value="NZ_VUNI01000002.1"/>
</dbReference>
<evidence type="ECO:0000313" key="9">
    <source>
        <dbReference type="EMBL" id="MST73845.1"/>
    </source>
</evidence>
<dbReference type="Pfam" id="PF00589">
    <property type="entry name" value="Phage_integrase"/>
    <property type="match status" value="1"/>
</dbReference>
<reference evidence="9 10" key="1">
    <citation type="submission" date="2019-08" db="EMBL/GenBank/DDBJ databases">
        <title>In-depth cultivation of the pig gut microbiome towards novel bacterial diversity and tailored functional studies.</title>
        <authorList>
            <person name="Wylensek D."/>
            <person name="Hitch T.C.A."/>
            <person name="Clavel T."/>
        </authorList>
    </citation>
    <scope>NUCLEOTIDE SEQUENCE [LARGE SCALE GENOMIC DNA]</scope>
    <source>
        <strain evidence="9 10">MUC/MUC-530-WT-4D</strain>
    </source>
</reference>
<dbReference type="InterPro" id="IPR011010">
    <property type="entry name" value="DNA_brk_join_enz"/>
</dbReference>
<dbReference type="InterPro" id="IPR004107">
    <property type="entry name" value="Integrase_SAM-like_N"/>
</dbReference>
<proteinExistence type="inferred from homology"/>
<dbReference type="InterPro" id="IPR044068">
    <property type="entry name" value="CB"/>
</dbReference>
<dbReference type="Proteomes" id="UP000474024">
    <property type="component" value="Unassembled WGS sequence"/>
</dbReference>
<dbReference type="InterPro" id="IPR028259">
    <property type="entry name" value="AP2-like_int_N"/>
</dbReference>
<name>A0A6L5YN40_9FIRM</name>
<dbReference type="InterPro" id="IPR013762">
    <property type="entry name" value="Integrase-like_cat_sf"/>
</dbReference>
<evidence type="ECO:0000256" key="3">
    <source>
        <dbReference type="ARBA" id="ARBA00022908"/>
    </source>
</evidence>
<dbReference type="CDD" id="cd01189">
    <property type="entry name" value="INT_ICEBs1_C_like"/>
    <property type="match status" value="1"/>
</dbReference>
<evidence type="ECO:0000256" key="2">
    <source>
        <dbReference type="ARBA" id="ARBA00008857"/>
    </source>
</evidence>
<evidence type="ECO:0000256" key="5">
    <source>
        <dbReference type="ARBA" id="ARBA00023172"/>
    </source>
</evidence>
<keyword evidence="3" id="KW-0229">DNA integration</keyword>
<comment type="caution">
    <text evidence="9">The sequence shown here is derived from an EMBL/GenBank/DDBJ whole genome shotgun (WGS) entry which is preliminary data.</text>
</comment>
<dbReference type="Gene3D" id="1.10.150.130">
    <property type="match status" value="1"/>
</dbReference>
<dbReference type="InterPro" id="IPR010998">
    <property type="entry name" value="Integrase_recombinase_N"/>
</dbReference>
<keyword evidence="5" id="KW-0233">DNA recombination</keyword>
<dbReference type="AlphaFoldDB" id="A0A6L5YN40"/>
<comment type="function">
    <text evidence="1">Site-specific tyrosine recombinase, which acts by catalyzing the cutting and rejoining of the recombining DNA molecules.</text>
</comment>
<dbReference type="GO" id="GO:0006310">
    <property type="term" value="P:DNA recombination"/>
    <property type="evidence" value="ECO:0007669"/>
    <property type="project" value="UniProtKB-KW"/>
</dbReference>
<dbReference type="Pfam" id="PF14659">
    <property type="entry name" value="Phage_int_SAM_3"/>
    <property type="match status" value="1"/>
</dbReference>
<feature type="domain" description="Core-binding (CB)" evidence="8">
    <location>
        <begin position="55"/>
        <end position="137"/>
    </location>
</feature>
<keyword evidence="10" id="KW-1185">Reference proteome</keyword>
<dbReference type="GO" id="GO:0003677">
    <property type="term" value="F:DNA binding"/>
    <property type="evidence" value="ECO:0007669"/>
    <property type="project" value="UniProtKB-UniRule"/>
</dbReference>
<dbReference type="InterPro" id="IPR050090">
    <property type="entry name" value="Tyrosine_recombinase_XerCD"/>
</dbReference>
<evidence type="ECO:0000259" key="8">
    <source>
        <dbReference type="PROSITE" id="PS51900"/>
    </source>
</evidence>